<sequence length="66" mass="7522">MKIYDITVTGTTADWLTATRGNMPLPVFVRKLLTEIASDPEKYNDLTQTLNDSVECKCQTEQRKNN</sequence>
<proteinExistence type="predicted"/>
<dbReference type="EMBL" id="CABDVU010000001">
    <property type="protein sequence ID" value="VTN14791.1"/>
    <property type="molecule type" value="Genomic_DNA"/>
</dbReference>
<name>A0A4U9DAN4_RAOTE</name>
<protein>
    <submittedName>
        <fullName evidence="1">Uncharacterized protein</fullName>
    </submittedName>
</protein>
<gene>
    <name evidence="1" type="ORF">NCTC9185_06859</name>
</gene>
<reference evidence="1 2" key="1">
    <citation type="submission" date="2019-04" db="EMBL/GenBank/DDBJ databases">
        <authorList>
            <consortium name="Pathogen Informatics"/>
        </authorList>
    </citation>
    <scope>NUCLEOTIDE SEQUENCE [LARGE SCALE GENOMIC DNA]</scope>
    <source>
        <strain evidence="1 2">NCTC9185</strain>
    </source>
</reference>
<evidence type="ECO:0000313" key="1">
    <source>
        <dbReference type="EMBL" id="VTN14791.1"/>
    </source>
</evidence>
<dbReference type="AlphaFoldDB" id="A0A4U9DAN4"/>
<accession>A0A4U9DAN4</accession>
<evidence type="ECO:0000313" key="2">
    <source>
        <dbReference type="Proteomes" id="UP000339249"/>
    </source>
</evidence>
<dbReference type="Proteomes" id="UP000339249">
    <property type="component" value="Unassembled WGS sequence"/>
</dbReference>
<organism evidence="1 2">
    <name type="scientific">Raoultella terrigena</name>
    <name type="common">Klebsiella terrigena</name>
    <dbReference type="NCBI Taxonomy" id="577"/>
    <lineage>
        <taxon>Bacteria</taxon>
        <taxon>Pseudomonadati</taxon>
        <taxon>Pseudomonadota</taxon>
        <taxon>Gammaproteobacteria</taxon>
        <taxon>Enterobacterales</taxon>
        <taxon>Enterobacteriaceae</taxon>
        <taxon>Klebsiella/Raoultella group</taxon>
        <taxon>Raoultella</taxon>
    </lineage>
</organism>